<dbReference type="GO" id="GO:0004672">
    <property type="term" value="F:protein kinase activity"/>
    <property type="evidence" value="ECO:0007669"/>
    <property type="project" value="InterPro"/>
</dbReference>
<feature type="domain" description="Protein kinase" evidence="1">
    <location>
        <begin position="1"/>
        <end position="144"/>
    </location>
</feature>
<comment type="caution">
    <text evidence="2">The sequence shown here is derived from an EMBL/GenBank/DDBJ whole genome shotgun (WGS) entry which is preliminary data.</text>
</comment>
<dbReference type="PANTHER" id="PTHR23257">
    <property type="entry name" value="SERINE-THREONINE PROTEIN KINASE"/>
    <property type="match status" value="1"/>
</dbReference>
<dbReference type="InterPro" id="IPR000719">
    <property type="entry name" value="Prot_kinase_dom"/>
</dbReference>
<dbReference type="Pfam" id="PF00069">
    <property type="entry name" value="Pkinase"/>
    <property type="match status" value="1"/>
</dbReference>
<dbReference type="Gene3D" id="1.10.510.10">
    <property type="entry name" value="Transferase(Phosphotransferase) domain 1"/>
    <property type="match status" value="1"/>
</dbReference>
<reference evidence="2 3" key="1">
    <citation type="journal article" date="2020" name="bioRxiv">
        <title>Sequence and annotation of 42 cannabis genomes reveals extensive copy number variation in cannabinoid synthesis and pathogen resistance genes.</title>
        <authorList>
            <person name="Mckernan K.J."/>
            <person name="Helbert Y."/>
            <person name="Kane L.T."/>
            <person name="Ebling H."/>
            <person name="Zhang L."/>
            <person name="Liu B."/>
            <person name="Eaton Z."/>
            <person name="Mclaughlin S."/>
            <person name="Kingan S."/>
            <person name="Baybayan P."/>
            <person name="Concepcion G."/>
            <person name="Jordan M."/>
            <person name="Riva A."/>
            <person name="Barbazuk W."/>
            <person name="Harkins T."/>
        </authorList>
    </citation>
    <scope>NUCLEOTIDE SEQUENCE [LARGE SCALE GENOMIC DNA]</scope>
    <source>
        <strain evidence="3">cv. Jamaican Lion 4</strain>
        <tissue evidence="2">Leaf</tissue>
    </source>
</reference>
<dbReference type="AlphaFoldDB" id="A0A7J6DN32"/>
<proteinExistence type="predicted"/>
<organism evidence="2 3">
    <name type="scientific">Cannabis sativa</name>
    <name type="common">Hemp</name>
    <name type="synonym">Marijuana</name>
    <dbReference type="NCBI Taxonomy" id="3483"/>
    <lineage>
        <taxon>Eukaryota</taxon>
        <taxon>Viridiplantae</taxon>
        <taxon>Streptophyta</taxon>
        <taxon>Embryophyta</taxon>
        <taxon>Tracheophyta</taxon>
        <taxon>Spermatophyta</taxon>
        <taxon>Magnoliopsida</taxon>
        <taxon>eudicotyledons</taxon>
        <taxon>Gunneridae</taxon>
        <taxon>Pentapetalae</taxon>
        <taxon>rosids</taxon>
        <taxon>fabids</taxon>
        <taxon>Rosales</taxon>
        <taxon>Cannabaceae</taxon>
        <taxon>Cannabis</taxon>
    </lineage>
</organism>
<keyword evidence="3" id="KW-1185">Reference proteome</keyword>
<evidence type="ECO:0000313" key="2">
    <source>
        <dbReference type="EMBL" id="KAF4347366.1"/>
    </source>
</evidence>
<dbReference type="EMBL" id="JAATIQ010000813">
    <property type="protein sequence ID" value="KAF4347366.1"/>
    <property type="molecule type" value="Genomic_DNA"/>
</dbReference>
<dbReference type="PANTHER" id="PTHR23257:SF772">
    <property type="entry name" value="PROTEIN KINASE SUPERFAMILY PROTEIN"/>
    <property type="match status" value="1"/>
</dbReference>
<gene>
    <name evidence="2" type="ORF">G4B88_020382</name>
</gene>
<dbReference type="SMART" id="SM00220">
    <property type="entry name" value="S_TKc"/>
    <property type="match status" value="1"/>
</dbReference>
<dbReference type="PROSITE" id="PS50011">
    <property type="entry name" value="PROTEIN_KINASE_DOM"/>
    <property type="match status" value="1"/>
</dbReference>
<accession>A0A7J6DN32</accession>
<sequence>MEALNEIMDLILSKMLELEYSNSRLEYIHSQGIIHRDLKPKNIFSDGDSHMKITGFGIACKEAYCDALIDDPGIYRWMALEIINHKSYGQKVDVYSFGLMLWESVTGTIPYKEMNPISSSFCCGEQEFEASDPWKLFTCNESFN</sequence>
<dbReference type="Proteomes" id="UP000583929">
    <property type="component" value="Unassembled WGS sequence"/>
</dbReference>
<evidence type="ECO:0000313" key="3">
    <source>
        <dbReference type="Proteomes" id="UP000583929"/>
    </source>
</evidence>
<evidence type="ECO:0000259" key="1">
    <source>
        <dbReference type="PROSITE" id="PS50011"/>
    </source>
</evidence>
<dbReference type="InterPro" id="IPR011009">
    <property type="entry name" value="Kinase-like_dom_sf"/>
</dbReference>
<dbReference type="GO" id="GO:0007165">
    <property type="term" value="P:signal transduction"/>
    <property type="evidence" value="ECO:0007669"/>
    <property type="project" value="TreeGrafter"/>
</dbReference>
<protein>
    <recommendedName>
        <fullName evidence="1">Protein kinase domain-containing protein</fullName>
    </recommendedName>
</protein>
<dbReference type="GO" id="GO:0005737">
    <property type="term" value="C:cytoplasm"/>
    <property type="evidence" value="ECO:0007669"/>
    <property type="project" value="TreeGrafter"/>
</dbReference>
<dbReference type="InterPro" id="IPR050167">
    <property type="entry name" value="Ser_Thr_protein_kinase"/>
</dbReference>
<name>A0A7J6DN32_CANSA</name>
<dbReference type="SUPFAM" id="SSF56112">
    <property type="entry name" value="Protein kinase-like (PK-like)"/>
    <property type="match status" value="1"/>
</dbReference>
<dbReference type="GO" id="GO:0005524">
    <property type="term" value="F:ATP binding"/>
    <property type="evidence" value="ECO:0007669"/>
    <property type="project" value="InterPro"/>
</dbReference>